<dbReference type="AlphaFoldDB" id="A0A1Y2FNZ3"/>
<feature type="compositionally biased region" description="Acidic residues" evidence="1">
    <location>
        <begin position="379"/>
        <end position="389"/>
    </location>
</feature>
<feature type="region of interest" description="Disordered" evidence="1">
    <location>
        <begin position="731"/>
        <end position="759"/>
    </location>
</feature>
<evidence type="ECO:0000259" key="3">
    <source>
        <dbReference type="Pfam" id="PF17747"/>
    </source>
</evidence>
<feature type="region of interest" description="Disordered" evidence="1">
    <location>
        <begin position="351"/>
        <end position="399"/>
    </location>
</feature>
<accession>A0A1Y2FNZ3</accession>
<dbReference type="Pfam" id="PF08553">
    <property type="entry name" value="VID27"/>
    <property type="match status" value="1"/>
</dbReference>
<dbReference type="OrthoDB" id="10251113at2759"/>
<feature type="domain" description="Vid27 PH-like" evidence="3">
    <location>
        <begin position="218"/>
        <end position="328"/>
    </location>
</feature>
<comment type="caution">
    <text evidence="5">The sequence shown here is derived from an EMBL/GenBank/DDBJ whole genome shotgun (WGS) entry which is preliminary data.</text>
</comment>
<dbReference type="InterPro" id="IPR013863">
    <property type="entry name" value="VID27_C"/>
</dbReference>
<dbReference type="Pfam" id="PF17747">
    <property type="entry name" value="VID27_PH"/>
    <property type="match status" value="1"/>
</dbReference>
<dbReference type="GO" id="GO:0005737">
    <property type="term" value="C:cytoplasm"/>
    <property type="evidence" value="ECO:0007669"/>
    <property type="project" value="TreeGrafter"/>
</dbReference>
<keyword evidence="6" id="KW-1185">Reference proteome</keyword>
<name>A0A1Y2FNZ3_PROLT</name>
<proteinExistence type="predicted"/>
<feature type="domain" description="Vacuolar import/degradation Vid27 C-terminal" evidence="2">
    <location>
        <begin position="396"/>
        <end position="746"/>
    </location>
</feature>
<dbReference type="InterPro" id="IPR040979">
    <property type="entry name" value="Vid27_N"/>
</dbReference>
<dbReference type="GO" id="GO:0005634">
    <property type="term" value="C:nucleus"/>
    <property type="evidence" value="ECO:0007669"/>
    <property type="project" value="TreeGrafter"/>
</dbReference>
<evidence type="ECO:0000259" key="2">
    <source>
        <dbReference type="Pfam" id="PF08553"/>
    </source>
</evidence>
<dbReference type="InterPro" id="IPR040458">
    <property type="entry name" value="Vid27"/>
</dbReference>
<dbReference type="Pfam" id="PF17748">
    <property type="entry name" value="VID27_N"/>
    <property type="match status" value="1"/>
</dbReference>
<organism evidence="5 6">
    <name type="scientific">Protomyces lactucae-debilis</name>
    <dbReference type="NCBI Taxonomy" id="2754530"/>
    <lineage>
        <taxon>Eukaryota</taxon>
        <taxon>Fungi</taxon>
        <taxon>Dikarya</taxon>
        <taxon>Ascomycota</taxon>
        <taxon>Taphrinomycotina</taxon>
        <taxon>Taphrinomycetes</taxon>
        <taxon>Taphrinales</taxon>
        <taxon>Protomycetaceae</taxon>
        <taxon>Protomyces</taxon>
    </lineage>
</organism>
<reference evidence="5 6" key="1">
    <citation type="submission" date="2016-07" db="EMBL/GenBank/DDBJ databases">
        <title>Pervasive Adenine N6-methylation of Active Genes in Fungi.</title>
        <authorList>
            <consortium name="DOE Joint Genome Institute"/>
            <person name="Mondo S.J."/>
            <person name="Dannebaum R.O."/>
            <person name="Kuo R.C."/>
            <person name="Labutti K."/>
            <person name="Haridas S."/>
            <person name="Kuo A."/>
            <person name="Salamov A."/>
            <person name="Ahrendt S.R."/>
            <person name="Lipzen A."/>
            <person name="Sullivan W."/>
            <person name="Andreopoulos W.B."/>
            <person name="Clum A."/>
            <person name="Lindquist E."/>
            <person name="Daum C."/>
            <person name="Ramamoorthy G.K."/>
            <person name="Gryganskyi A."/>
            <person name="Culley D."/>
            <person name="Magnuson J.K."/>
            <person name="James T.Y."/>
            <person name="O'Malley M.A."/>
            <person name="Stajich J.E."/>
            <person name="Spatafora J.W."/>
            <person name="Visel A."/>
            <person name="Grigoriev I.V."/>
        </authorList>
    </citation>
    <scope>NUCLEOTIDE SEQUENCE [LARGE SCALE GENOMIC DNA]</scope>
    <source>
        <strain evidence="5 6">12-1054</strain>
    </source>
</reference>
<dbReference type="RefSeq" id="XP_040726453.1">
    <property type="nucleotide sequence ID" value="XM_040867632.1"/>
</dbReference>
<feature type="compositionally biased region" description="Acidic residues" evidence="1">
    <location>
        <begin position="351"/>
        <end position="372"/>
    </location>
</feature>
<dbReference type="PANTHER" id="PTHR31913">
    <property type="entry name" value="VACUOLAR IMPORT AND DEGRADATION PROTEIN 27"/>
    <property type="match status" value="1"/>
</dbReference>
<dbReference type="InterPro" id="IPR011044">
    <property type="entry name" value="Quino_amine_DH_bsu"/>
</dbReference>
<evidence type="ECO:0000259" key="4">
    <source>
        <dbReference type="Pfam" id="PF17748"/>
    </source>
</evidence>
<feature type="compositionally biased region" description="Polar residues" evidence="1">
    <location>
        <begin position="734"/>
        <end position="759"/>
    </location>
</feature>
<dbReference type="PANTHER" id="PTHR31913:SF0">
    <property type="entry name" value="VACUOLAR IMPORT AND DEGRADATION PROTEIN 27"/>
    <property type="match status" value="1"/>
</dbReference>
<dbReference type="SUPFAM" id="SSF50969">
    <property type="entry name" value="YVTN repeat-like/Quinoprotein amine dehydrogenase"/>
    <property type="match status" value="1"/>
</dbReference>
<dbReference type="STRING" id="56484.A0A1Y2FNZ3"/>
<evidence type="ECO:0000256" key="1">
    <source>
        <dbReference type="SAM" id="MobiDB-lite"/>
    </source>
</evidence>
<sequence length="759" mass="85637">MFALRSLSKKLFGTDTKLEICTIAAGQLYLVRPGGIKGFTECIFKDAQATIRRTNTPYHYQLVIERAFEEGEEDLEEDGLGDDDRDLKSYLLDESIRFCTSDKDGCTIFQWRDVDGDMGDSYTFVCDPSTKPEEAATFELVAVQCLYERKYRKSYEEATEEELEEFRLDSVASPVTSLPTSPGETKQTFRTLETSPSKNKQLASTPAAVSAPSNATEELVTVQAELHLFDASAAVFVLQHELVTATVSETGKWEYWLSIRDALEAEGKLWLGQPMEAEMNPVFNYEQLCFIWNYYDDDSNAFSWLLKFKDAKELEKFQEGVMRALWEHLNELRWGKQKDDERAYLMSLQEEDEEMEQFEEEEEAGESEDEQDAPVPAYYDEDEEEDEVPEMTGQGENSQLAVGYKHDRSFVVRGDKIGVFRHTDDNKLEFATSINKVQKLKGAKFNPSKVMLHNEDTNMILQDPNDSQHLFKMDLEYGKVVEEWKVHDDVPLHTFTAAFKYAGMTSEQTLVGLSKTGLYRIDPRLAGTKLVDSEYKQYKSANDFSAAATTEAGHIAVASAKGDIRLYDRLGINAKTALPPMSAPIIGMDVSADGKWVLATTKTYILLIDTTIQEGKNAGSSGFTKSFGKDSKPRPRILQLEPEHVAMMQGKLSFTPAKFNAGVDTKETSIVTSTGPFVISWTLNQVVNKSQAHKYRIRKYAEEVKADNFKFGSDKNVIVALPNDVSMVSRRSLKNPTRESLSTPVRQLRSRSSIVNSPY</sequence>
<dbReference type="OMA" id="RLNETKW"/>
<evidence type="ECO:0000313" key="5">
    <source>
        <dbReference type="EMBL" id="ORY84435.1"/>
    </source>
</evidence>
<dbReference type="GeneID" id="63784231"/>
<dbReference type="Proteomes" id="UP000193685">
    <property type="component" value="Unassembled WGS sequence"/>
</dbReference>
<gene>
    <name evidence="5" type="ORF">BCR37DRAFT_345644</name>
</gene>
<evidence type="ECO:0000313" key="6">
    <source>
        <dbReference type="Proteomes" id="UP000193685"/>
    </source>
</evidence>
<feature type="domain" description="Vid27 N-terminal" evidence="4">
    <location>
        <begin position="1"/>
        <end position="166"/>
    </location>
</feature>
<dbReference type="EMBL" id="MCFI01000006">
    <property type="protein sequence ID" value="ORY84435.1"/>
    <property type="molecule type" value="Genomic_DNA"/>
</dbReference>
<dbReference type="InterPro" id="IPR040768">
    <property type="entry name" value="Vid27_PH"/>
</dbReference>
<protein>
    <submittedName>
        <fullName evidence="5">VID27 cytoplasmic protein-domain-containing protein</fullName>
    </submittedName>
</protein>